<feature type="domain" description="CheB-type methylesterase" evidence="5">
    <location>
        <begin position="59"/>
        <end position="244"/>
    </location>
</feature>
<dbReference type="EC" id="3.1.1.61" evidence="2"/>
<dbReference type="GO" id="GO:0050568">
    <property type="term" value="F:protein-glutamine glutaminase activity"/>
    <property type="evidence" value="ECO:0007669"/>
    <property type="project" value="UniProtKB-EC"/>
</dbReference>
<accession>A0ABZ3J8F6</accession>
<dbReference type="Proteomes" id="UP000216052">
    <property type="component" value="Chromosome"/>
</dbReference>
<gene>
    <name evidence="6" type="primary">cheB_7</name>
    <name evidence="6" type="ORF">SPACI_045130</name>
</gene>
<dbReference type="Pfam" id="PF01339">
    <property type="entry name" value="CheB_methylest"/>
    <property type="match status" value="1"/>
</dbReference>
<evidence type="ECO:0000256" key="3">
    <source>
        <dbReference type="ARBA" id="ARBA00048267"/>
    </source>
</evidence>
<proteinExistence type="predicted"/>
<keyword evidence="1 4" id="KW-0378">Hydrolase</keyword>
<reference evidence="6" key="1">
    <citation type="submission" date="2024-05" db="EMBL/GenBank/DDBJ databases">
        <title>Isolation and characterization of Sporomusa carbonis sp. nov., a carboxydotrophic hydrogenogen in the genus of Sporomusa isolated from a charcoal burning pile.</title>
        <authorList>
            <person name="Boeer T."/>
            <person name="Rosenbaum F."/>
            <person name="Eysell L."/>
            <person name="Mueller V."/>
            <person name="Daniel R."/>
            <person name="Poehlein A."/>
        </authorList>
    </citation>
    <scope>NUCLEOTIDE SEQUENCE [LARGE SCALE GENOMIC DNA]</scope>
    <source>
        <strain evidence="6">DSM 3132</strain>
    </source>
</reference>
<comment type="catalytic activity">
    <reaction evidence="3">
        <text>[protein]-L-glutamate 5-O-methyl ester + H2O = L-glutamyl-[protein] + methanol + H(+)</text>
        <dbReference type="Rhea" id="RHEA:23236"/>
        <dbReference type="Rhea" id="RHEA-COMP:10208"/>
        <dbReference type="Rhea" id="RHEA-COMP:10311"/>
        <dbReference type="ChEBI" id="CHEBI:15377"/>
        <dbReference type="ChEBI" id="CHEBI:15378"/>
        <dbReference type="ChEBI" id="CHEBI:17790"/>
        <dbReference type="ChEBI" id="CHEBI:29973"/>
        <dbReference type="ChEBI" id="CHEBI:82795"/>
        <dbReference type="EC" id="3.1.1.61"/>
    </reaction>
</comment>
<evidence type="ECO:0000313" key="7">
    <source>
        <dbReference type="Proteomes" id="UP000216052"/>
    </source>
</evidence>
<evidence type="ECO:0000259" key="5">
    <source>
        <dbReference type="PROSITE" id="PS50122"/>
    </source>
</evidence>
<feature type="active site" evidence="4">
    <location>
        <position position="186"/>
    </location>
</feature>
<dbReference type="InterPro" id="IPR035909">
    <property type="entry name" value="CheB_C"/>
</dbReference>
<evidence type="ECO:0000256" key="1">
    <source>
        <dbReference type="ARBA" id="ARBA00022801"/>
    </source>
</evidence>
<dbReference type="SUPFAM" id="SSF52738">
    <property type="entry name" value="Methylesterase CheB, C-terminal domain"/>
    <property type="match status" value="1"/>
</dbReference>
<dbReference type="PROSITE" id="PS50122">
    <property type="entry name" value="CHEB"/>
    <property type="match status" value="1"/>
</dbReference>
<dbReference type="RefSeq" id="WP_093793529.1">
    <property type="nucleotide sequence ID" value="NZ_CP155571.1"/>
</dbReference>
<evidence type="ECO:0000256" key="2">
    <source>
        <dbReference type="ARBA" id="ARBA00039140"/>
    </source>
</evidence>
<feature type="active site" evidence="4">
    <location>
        <position position="66"/>
    </location>
</feature>
<protein>
    <recommendedName>
        <fullName evidence="2">protein-glutamate methylesterase</fullName>
        <ecNumber evidence="2">3.1.1.61</ecNumber>
    </recommendedName>
</protein>
<dbReference type="Gene3D" id="3.40.50.180">
    <property type="entry name" value="Methylesterase CheB, C-terminal domain"/>
    <property type="match status" value="1"/>
</dbReference>
<name>A0ABZ3J8F6_SPOA4</name>
<evidence type="ECO:0000256" key="4">
    <source>
        <dbReference type="PROSITE-ProRule" id="PRU00050"/>
    </source>
</evidence>
<feature type="active site" evidence="4">
    <location>
        <position position="93"/>
    </location>
</feature>
<evidence type="ECO:0000313" key="6">
    <source>
        <dbReference type="EMBL" id="XFO74403.1"/>
    </source>
</evidence>
<dbReference type="EMBL" id="CP155571">
    <property type="protein sequence ID" value="XFO74403.1"/>
    <property type="molecule type" value="Genomic_DNA"/>
</dbReference>
<dbReference type="InterPro" id="IPR000673">
    <property type="entry name" value="Sig_transdc_resp-reg_Me-estase"/>
</dbReference>
<dbReference type="PANTHER" id="PTHR42872:SF6">
    <property type="entry name" value="PROTEIN-GLUTAMATE METHYLESTERASE_PROTEIN-GLUTAMINE GLUTAMINASE"/>
    <property type="match status" value="1"/>
</dbReference>
<dbReference type="PANTHER" id="PTHR42872">
    <property type="entry name" value="PROTEIN-GLUTAMATE METHYLESTERASE/PROTEIN-GLUTAMINE GLUTAMINASE"/>
    <property type="match status" value="1"/>
</dbReference>
<dbReference type="CDD" id="cd16432">
    <property type="entry name" value="CheB_Rec"/>
    <property type="match status" value="1"/>
</dbReference>
<organism evidence="6 7">
    <name type="scientific">Sporomusa acidovorans (strain ATCC 49682 / DSM 3132 / Mol)</name>
    <dbReference type="NCBI Taxonomy" id="1123286"/>
    <lineage>
        <taxon>Bacteria</taxon>
        <taxon>Bacillati</taxon>
        <taxon>Bacillota</taxon>
        <taxon>Negativicutes</taxon>
        <taxon>Selenomonadales</taxon>
        <taxon>Sporomusaceae</taxon>
        <taxon>Sporomusa</taxon>
    </lineage>
</organism>
<keyword evidence="4" id="KW-0145">Chemotaxis</keyword>
<keyword evidence="7" id="KW-1185">Reference proteome</keyword>
<sequence>MKTPKNVIEKPSIQAAHYLPFIRKIKLLVGVKVIRHISRRKQLKSQTAAPKDQINRHVKVIAIASSLGGARVLEIILSQLSADFPVPIIIAQHISEGFAEALADWLDHKTPLTVKVASQAEPLAAGKVFIAPPEYNAQVTINGTIELSPFFPGQIYHPSCDRLLSSIAHKYREAAVGIILTGMGQDGVNGMQAIKAAGGITIAQNEQTSLIYNMPRLVIESGLADYIAAANDISSILTKVIGYG</sequence>